<evidence type="ECO:0000259" key="10">
    <source>
        <dbReference type="PROSITE" id="PS50020"/>
    </source>
</evidence>
<evidence type="ECO:0000256" key="7">
    <source>
        <dbReference type="ARBA" id="ARBA00022741"/>
    </source>
</evidence>
<evidence type="ECO:0000313" key="12">
    <source>
        <dbReference type="Proteomes" id="UP000314294"/>
    </source>
</evidence>
<comment type="subcellular location">
    <subcellularLocation>
        <location evidence="2">Cell junction</location>
        <location evidence="2">Tight junction</location>
    </subcellularLocation>
    <subcellularLocation>
        <location evidence="1">Cell membrane</location>
        <topology evidence="1">Peripheral membrane protein</topology>
    </subcellularLocation>
</comment>
<keyword evidence="4" id="KW-0796">Tight junction</keyword>
<dbReference type="GO" id="GO:0007165">
    <property type="term" value="P:signal transduction"/>
    <property type="evidence" value="ECO:0007669"/>
    <property type="project" value="TreeGrafter"/>
</dbReference>
<dbReference type="GO" id="GO:0005737">
    <property type="term" value="C:cytoplasm"/>
    <property type="evidence" value="ECO:0007669"/>
    <property type="project" value="TreeGrafter"/>
</dbReference>
<keyword evidence="8" id="KW-0067">ATP-binding</keyword>
<evidence type="ECO:0000256" key="4">
    <source>
        <dbReference type="ARBA" id="ARBA00022427"/>
    </source>
</evidence>
<dbReference type="CDD" id="cd00201">
    <property type="entry name" value="WW"/>
    <property type="match status" value="1"/>
</dbReference>
<keyword evidence="12" id="KW-1185">Reference proteome</keyword>
<evidence type="ECO:0000313" key="11">
    <source>
        <dbReference type="EMBL" id="TNN38294.1"/>
    </source>
</evidence>
<comment type="caution">
    <text evidence="11">The sequence shown here is derived from an EMBL/GenBank/DDBJ whole genome shotgun (WGS) entry which is preliminary data.</text>
</comment>
<dbReference type="GO" id="GO:0005923">
    <property type="term" value="C:bicellular tight junction"/>
    <property type="evidence" value="ECO:0007669"/>
    <property type="project" value="UniProtKB-SubCell"/>
</dbReference>
<dbReference type="SUPFAM" id="SSF51045">
    <property type="entry name" value="WW domain"/>
    <property type="match status" value="1"/>
</dbReference>
<keyword evidence="7" id="KW-0547">Nucleotide-binding</keyword>
<dbReference type="PANTHER" id="PTHR10316:SF10">
    <property type="entry name" value="MEMBRANE-ASSOCIATED GUANYLATE KINASE, WW AND PDZ DOMAIN-CONTAINING PROTEIN 3"/>
    <property type="match status" value="1"/>
</dbReference>
<keyword evidence="11" id="KW-0808">Transferase</keyword>
<evidence type="ECO:0000256" key="9">
    <source>
        <dbReference type="ARBA" id="ARBA00022949"/>
    </source>
</evidence>
<dbReference type="SMART" id="SM00456">
    <property type="entry name" value="WW"/>
    <property type="match status" value="1"/>
</dbReference>
<comment type="similarity">
    <text evidence="3">Belongs to the MAGUK family.</text>
</comment>
<dbReference type="GO" id="GO:0005886">
    <property type="term" value="C:plasma membrane"/>
    <property type="evidence" value="ECO:0007669"/>
    <property type="project" value="UniProtKB-SubCell"/>
</dbReference>
<evidence type="ECO:0000256" key="6">
    <source>
        <dbReference type="ARBA" id="ARBA00022737"/>
    </source>
</evidence>
<name>A0A4Z2FBY7_9TELE</name>
<dbReference type="InterPro" id="IPR036020">
    <property type="entry name" value="WW_dom_sf"/>
</dbReference>
<dbReference type="Proteomes" id="UP000314294">
    <property type="component" value="Unassembled WGS sequence"/>
</dbReference>
<feature type="domain" description="WW" evidence="10">
    <location>
        <begin position="5"/>
        <end position="38"/>
    </location>
</feature>
<evidence type="ECO:0000256" key="1">
    <source>
        <dbReference type="ARBA" id="ARBA00004202"/>
    </source>
</evidence>
<keyword evidence="5" id="KW-1003">Cell membrane</keyword>
<evidence type="ECO:0000256" key="3">
    <source>
        <dbReference type="ARBA" id="ARBA00007014"/>
    </source>
</evidence>
<protein>
    <submittedName>
        <fullName evidence="11">Membrane-associated guanylate kinase, WW and PDZ domain-containing protein 3</fullName>
    </submittedName>
</protein>
<gene>
    <name evidence="11" type="primary">Magi3_2</name>
    <name evidence="11" type="ORF">EYF80_051549</name>
</gene>
<dbReference type="GO" id="GO:0005524">
    <property type="term" value="F:ATP binding"/>
    <property type="evidence" value="ECO:0007669"/>
    <property type="project" value="UniProtKB-KW"/>
</dbReference>
<reference evidence="11 12" key="1">
    <citation type="submission" date="2019-03" db="EMBL/GenBank/DDBJ databases">
        <title>First draft genome of Liparis tanakae, snailfish: a comprehensive survey of snailfish specific genes.</title>
        <authorList>
            <person name="Kim W."/>
            <person name="Song I."/>
            <person name="Jeong J.-H."/>
            <person name="Kim D."/>
            <person name="Kim S."/>
            <person name="Ryu S."/>
            <person name="Song J.Y."/>
            <person name="Lee S.K."/>
        </authorList>
    </citation>
    <scope>NUCLEOTIDE SEQUENCE [LARGE SCALE GENOMIC DNA]</scope>
    <source>
        <tissue evidence="11">Muscle</tissue>
    </source>
</reference>
<dbReference type="InterPro" id="IPR001202">
    <property type="entry name" value="WW_dom"/>
</dbReference>
<dbReference type="PROSITE" id="PS01159">
    <property type="entry name" value="WW_DOMAIN_1"/>
    <property type="match status" value="1"/>
</dbReference>
<dbReference type="AlphaFoldDB" id="A0A4Z2FBY7"/>
<keyword evidence="11" id="KW-0418">Kinase</keyword>
<dbReference type="EMBL" id="SRLO01001386">
    <property type="protein sequence ID" value="TNN38294.1"/>
    <property type="molecule type" value="Genomic_DNA"/>
</dbReference>
<dbReference type="OrthoDB" id="2020426at2759"/>
<dbReference type="FunFam" id="2.20.70.10:FF:000001">
    <property type="entry name" value="Membrane-associated guanylate kinase, WW and PDZ domain-containing protein 1"/>
    <property type="match status" value="1"/>
</dbReference>
<dbReference type="GO" id="GO:0016301">
    <property type="term" value="F:kinase activity"/>
    <property type="evidence" value="ECO:0007669"/>
    <property type="project" value="UniProtKB-KW"/>
</dbReference>
<dbReference type="PANTHER" id="PTHR10316">
    <property type="entry name" value="MEMBRANE ASSOCIATED GUANYLATE KINASE-RELATED"/>
    <property type="match status" value="1"/>
</dbReference>
<evidence type="ECO:0000256" key="8">
    <source>
        <dbReference type="ARBA" id="ARBA00022840"/>
    </source>
</evidence>
<dbReference type="Gene3D" id="2.20.70.10">
    <property type="match status" value="1"/>
</dbReference>
<evidence type="ECO:0000256" key="5">
    <source>
        <dbReference type="ARBA" id="ARBA00022475"/>
    </source>
</evidence>
<keyword evidence="9" id="KW-0965">Cell junction</keyword>
<sequence>MSSEPQLPYGWEKIEDPQYGIYYVDHINQKTQFENPVQEAKRKLSVDAPTAVLLPAATPSGTRPPTRGSPHLIFSLLMYLSSECYVN</sequence>
<organism evidence="11 12">
    <name type="scientific">Liparis tanakae</name>
    <name type="common">Tanaka's snailfish</name>
    <dbReference type="NCBI Taxonomy" id="230148"/>
    <lineage>
        <taxon>Eukaryota</taxon>
        <taxon>Metazoa</taxon>
        <taxon>Chordata</taxon>
        <taxon>Craniata</taxon>
        <taxon>Vertebrata</taxon>
        <taxon>Euteleostomi</taxon>
        <taxon>Actinopterygii</taxon>
        <taxon>Neopterygii</taxon>
        <taxon>Teleostei</taxon>
        <taxon>Neoteleostei</taxon>
        <taxon>Acanthomorphata</taxon>
        <taxon>Eupercaria</taxon>
        <taxon>Perciformes</taxon>
        <taxon>Cottioidei</taxon>
        <taxon>Cottales</taxon>
        <taxon>Liparidae</taxon>
        <taxon>Liparis</taxon>
    </lineage>
</organism>
<keyword evidence="5" id="KW-0472">Membrane</keyword>
<evidence type="ECO:0000256" key="2">
    <source>
        <dbReference type="ARBA" id="ARBA00004435"/>
    </source>
</evidence>
<dbReference type="PROSITE" id="PS50020">
    <property type="entry name" value="WW_DOMAIN_2"/>
    <property type="match status" value="1"/>
</dbReference>
<dbReference type="Pfam" id="PF00397">
    <property type="entry name" value="WW"/>
    <property type="match status" value="1"/>
</dbReference>
<accession>A0A4Z2FBY7</accession>
<keyword evidence="6" id="KW-0677">Repeat</keyword>
<proteinExistence type="inferred from homology"/>